<evidence type="ECO:0000259" key="13">
    <source>
        <dbReference type="Pfam" id="PF05127"/>
    </source>
</evidence>
<comment type="caution">
    <text evidence="17">The sequence shown here is derived from an EMBL/GenBank/DDBJ whole genome shotgun (WGS) entry which is preliminary data.</text>
</comment>
<comment type="subcellular location">
    <subcellularLocation>
        <location evidence="1 10">Nucleus</location>
        <location evidence="1 10">Nucleolus</location>
    </subcellularLocation>
</comment>
<evidence type="ECO:0000256" key="12">
    <source>
        <dbReference type="SAM" id="MobiDB-lite"/>
    </source>
</evidence>
<evidence type="ECO:0000256" key="7">
    <source>
        <dbReference type="ARBA" id="ARBA00023242"/>
    </source>
</evidence>
<dbReference type="InterPro" id="IPR000182">
    <property type="entry name" value="GNAT_dom"/>
</dbReference>
<dbReference type="HAMAP" id="MF_03211">
    <property type="entry name" value="RNA_acetyltr_Nat10"/>
    <property type="match status" value="1"/>
</dbReference>
<feature type="binding site" evidence="10">
    <location>
        <position position="452"/>
    </location>
    <ligand>
        <name>ATP</name>
        <dbReference type="ChEBI" id="CHEBI:30616"/>
    </ligand>
</feature>
<feature type="binding site" evidence="10">
    <location>
        <begin position="620"/>
        <end position="626"/>
    </location>
    <ligand>
        <name>acetyl-CoA</name>
        <dbReference type="ChEBI" id="CHEBI:57288"/>
    </ligand>
</feature>
<feature type="domain" description="TcmA/NAT10 helicase" evidence="13">
    <location>
        <begin position="280"/>
        <end position="470"/>
    </location>
</feature>
<feature type="domain" description="Possible tRNA binding" evidence="16">
    <location>
        <begin position="728"/>
        <end position="886"/>
    </location>
</feature>
<evidence type="ECO:0000313" key="18">
    <source>
        <dbReference type="Proteomes" id="UP001054837"/>
    </source>
</evidence>
<dbReference type="GO" id="GO:1904812">
    <property type="term" value="P:rRNA acetylation involved in maturation of SSU-rRNA"/>
    <property type="evidence" value="ECO:0007669"/>
    <property type="project" value="InterPro"/>
</dbReference>
<dbReference type="EC" id="2.3.1.-" evidence="10"/>
<evidence type="ECO:0000256" key="4">
    <source>
        <dbReference type="ARBA" id="ARBA00022694"/>
    </source>
</evidence>
<dbReference type="InterPro" id="IPR007807">
    <property type="entry name" value="TcmA/NAT10_helicase"/>
</dbReference>
<keyword evidence="4 10" id="KW-0819">tRNA processing</keyword>
<evidence type="ECO:0000259" key="16">
    <source>
        <dbReference type="Pfam" id="PF13725"/>
    </source>
</evidence>
<dbReference type="PANTHER" id="PTHR10925">
    <property type="entry name" value="N-ACETYLTRANSFERASE 10"/>
    <property type="match status" value="1"/>
</dbReference>
<dbReference type="GO" id="GO:1990883">
    <property type="term" value="F:18S rRNA cytidine N-acetyltransferase activity"/>
    <property type="evidence" value="ECO:0007669"/>
    <property type="project" value="TreeGrafter"/>
</dbReference>
<evidence type="ECO:0000256" key="1">
    <source>
        <dbReference type="ARBA" id="ARBA00004604"/>
    </source>
</evidence>
<feature type="domain" description="N-acetyltransferase" evidence="15">
    <location>
        <begin position="512"/>
        <end position="654"/>
    </location>
</feature>
<evidence type="ECO:0000256" key="10">
    <source>
        <dbReference type="HAMAP-Rule" id="MF_03211"/>
    </source>
</evidence>
<keyword evidence="2 10" id="KW-0698">rRNA processing</keyword>
<dbReference type="InterPro" id="IPR027992">
    <property type="entry name" value="tRNA_bind_dom"/>
</dbReference>
<dbReference type="GO" id="GO:0005730">
    <property type="term" value="C:nucleolus"/>
    <property type="evidence" value="ECO:0007669"/>
    <property type="project" value="UniProtKB-SubCell"/>
</dbReference>
<keyword evidence="6 10" id="KW-0067">ATP-binding</keyword>
<keyword evidence="18" id="KW-1185">Reference proteome</keyword>
<keyword evidence="11" id="KW-0175">Coiled coil</keyword>
<dbReference type="AlphaFoldDB" id="A0AAV4P5Y2"/>
<dbReference type="InterPro" id="IPR033688">
    <property type="entry name" value="NAT10"/>
</dbReference>
<comment type="caution">
    <text evidence="10">Lacks conserved residue(s) required for the propagation of feature annotation.</text>
</comment>
<protein>
    <recommendedName>
        <fullName evidence="9 10">RNA cytidine acetyltransferase</fullName>
        <ecNumber evidence="10">2.3.1.-</ecNumber>
    </recommendedName>
    <alternativeName>
        <fullName evidence="10">18S rRNA cytosine acetyltransferase</fullName>
    </alternativeName>
</protein>
<evidence type="ECO:0000256" key="2">
    <source>
        <dbReference type="ARBA" id="ARBA00022552"/>
    </source>
</evidence>
<dbReference type="InterPro" id="IPR027417">
    <property type="entry name" value="P-loop_NTPase"/>
</dbReference>
<evidence type="ECO:0000256" key="9">
    <source>
        <dbReference type="ARBA" id="ARBA00068357"/>
    </source>
</evidence>
<feature type="binding site" evidence="10">
    <location>
        <begin position="613"/>
        <end position="615"/>
    </location>
    <ligand>
        <name>acetyl-CoA</name>
        <dbReference type="ChEBI" id="CHEBI:57288"/>
    </ligand>
</feature>
<dbReference type="InterPro" id="IPR013562">
    <property type="entry name" value="TmcA/NAT10_N"/>
</dbReference>
<sequence>MAHFEIDVRITKLIKDVIISHHRSMFFIYGEKSRDQVLILHHLLKKNRLSLNSPDPYVLWCYKRQKEFYRNYLTKRLKQLKKAYAVNKTFCKDSIMDHFLLSSKLRLCHYSETETVLGQTFGMLIIQDFQALTPNILARIIECVEGGGMIVFLLPNITSLEDLFLLNMDVHSRWVNEVHSAVNPIFNKRFVLSLASCENCLVLDDTLNIKLLPKAFDSLPEQIHNKNNNSKNIMKAISKSSLSEELKKVLAVCVTLDQLHSLEKIYEVLKERKVLSIVSLTSARGRGKSAILGLAIAIALASDYSKIFVTSPHLENLQTFFNFLTKGLASFGHKKGVDYTVEKCQENPYSFTHGVNIFNNRHKSVRYVSPVNFQEATAADLIVIDEAAAIPLTLVKKWMASCSVLMASTINGYEGTGRSLSLKLLNQLRNQRIAQAEKSHILHEIQLNEAVRYANGDVIESWLNGLLCLNATMDSPSEIFLEPPKCEDCDLYYVNRDTLFSYNKFAEEFLQQVMSLFVSSHYKNSPNDLLMIADAPAHHIFCLLPRMSDAVKTPPKVLCVIQVCLEGKINADNYAIERNHGKRAAGDLVPWVISQQFQDYGFCSLSGARIIRIATHPHYQRMGYGQCALELLSKFYSGNLIAEGKSINSTSEEKGKKISLLSPLQNLQQEPLDYLGVCYGLTLELFKFWKKNQFIPFYLRQSESEVTGEHSCIMIKNLKKGSPKANLWLTDCYTDFLERFASFLITAFKHIPSSLALNIFQYADVKLQKDLTLEQLQWFLSPRSVQRIHAYCSDKADYYLVLDLLPIISRYYFLGYLGNPFLSYTKESVLVCFGMQGKSVDETANELNMNSEEIMRSLRKSLKKILQQLNSKKSALQDNINGLTNQECQHLRSENRSCKKKRSIDRPNLSGHSKKTKKNVNE</sequence>
<dbReference type="EMBL" id="BPLQ01002332">
    <property type="protein sequence ID" value="GIX91566.1"/>
    <property type="molecule type" value="Genomic_DNA"/>
</dbReference>
<dbReference type="Gene3D" id="3.40.50.11040">
    <property type="match status" value="1"/>
</dbReference>
<dbReference type="FunFam" id="3.40.50.300:FF:002218">
    <property type="entry name" value="tRNA(Met) cytidine acetyltransferase TmcA"/>
    <property type="match status" value="1"/>
</dbReference>
<comment type="catalytic activity">
    <reaction evidence="10">
        <text>a cytidine in 18S rRNA + acetyl-CoA + ATP + H2O = an N(4)-acetylcytidine in 18S rRNA + ADP + phosphate + CoA + H(+)</text>
        <dbReference type="Rhea" id="RHEA:51424"/>
        <dbReference type="Rhea" id="RHEA-COMP:13575"/>
        <dbReference type="Rhea" id="RHEA-COMP:13576"/>
        <dbReference type="ChEBI" id="CHEBI:15377"/>
        <dbReference type="ChEBI" id="CHEBI:15378"/>
        <dbReference type="ChEBI" id="CHEBI:30616"/>
        <dbReference type="ChEBI" id="CHEBI:43474"/>
        <dbReference type="ChEBI" id="CHEBI:57287"/>
        <dbReference type="ChEBI" id="CHEBI:57288"/>
        <dbReference type="ChEBI" id="CHEBI:74900"/>
        <dbReference type="ChEBI" id="CHEBI:82748"/>
        <dbReference type="ChEBI" id="CHEBI:456216"/>
    </reaction>
</comment>
<organism evidence="17 18">
    <name type="scientific">Caerostris darwini</name>
    <dbReference type="NCBI Taxonomy" id="1538125"/>
    <lineage>
        <taxon>Eukaryota</taxon>
        <taxon>Metazoa</taxon>
        <taxon>Ecdysozoa</taxon>
        <taxon>Arthropoda</taxon>
        <taxon>Chelicerata</taxon>
        <taxon>Arachnida</taxon>
        <taxon>Araneae</taxon>
        <taxon>Araneomorphae</taxon>
        <taxon>Entelegynae</taxon>
        <taxon>Araneoidea</taxon>
        <taxon>Araneidae</taxon>
        <taxon>Caerostris</taxon>
    </lineage>
</organism>
<dbReference type="Gene3D" id="3.40.630.30">
    <property type="match status" value="1"/>
</dbReference>
<proteinExistence type="inferred from homology"/>
<evidence type="ECO:0000256" key="8">
    <source>
        <dbReference type="ARBA" id="ARBA00023315"/>
    </source>
</evidence>
<comment type="similarity">
    <text evidence="10">Belongs to the RNA cytidine acetyltransferase family. NAT10 subfamily.</text>
</comment>
<gene>
    <name evidence="17" type="primary">NAT10</name>
    <name evidence="17" type="ORF">CDAR_528411</name>
</gene>
<feature type="region of interest" description="Disordered" evidence="12">
    <location>
        <begin position="892"/>
        <end position="922"/>
    </location>
</feature>
<reference evidence="17 18" key="1">
    <citation type="submission" date="2021-06" db="EMBL/GenBank/DDBJ databases">
        <title>Caerostris darwini draft genome.</title>
        <authorList>
            <person name="Kono N."/>
            <person name="Arakawa K."/>
        </authorList>
    </citation>
    <scope>NUCLEOTIDE SEQUENCE [LARGE SCALE GENOMIC DNA]</scope>
</reference>
<dbReference type="Pfam" id="PF13718">
    <property type="entry name" value="GNAT_acetyltr_2"/>
    <property type="match status" value="1"/>
</dbReference>
<evidence type="ECO:0000256" key="11">
    <source>
        <dbReference type="SAM" id="Coils"/>
    </source>
</evidence>
<dbReference type="InterPro" id="IPR032672">
    <property type="entry name" value="TmcA/NAT10/Kre33"/>
</dbReference>
<dbReference type="GO" id="GO:0005524">
    <property type="term" value="F:ATP binding"/>
    <property type="evidence" value="ECO:0007669"/>
    <property type="project" value="UniProtKB-UniRule"/>
</dbReference>
<dbReference type="Proteomes" id="UP001054837">
    <property type="component" value="Unassembled WGS sequence"/>
</dbReference>
<evidence type="ECO:0000259" key="15">
    <source>
        <dbReference type="Pfam" id="PF13718"/>
    </source>
</evidence>
<keyword evidence="3 10" id="KW-0808">Transferase</keyword>
<dbReference type="GO" id="GO:0030686">
    <property type="term" value="C:90S preribosome"/>
    <property type="evidence" value="ECO:0007669"/>
    <property type="project" value="TreeGrafter"/>
</dbReference>
<dbReference type="GO" id="GO:0000049">
    <property type="term" value="F:tRNA binding"/>
    <property type="evidence" value="ECO:0007669"/>
    <property type="project" value="TreeGrafter"/>
</dbReference>
<keyword evidence="7 10" id="KW-0539">Nucleus</keyword>
<accession>A0AAV4P5Y2</accession>
<name>A0AAV4P5Y2_9ARAC</name>
<evidence type="ECO:0000313" key="17">
    <source>
        <dbReference type="EMBL" id="GIX91566.1"/>
    </source>
</evidence>
<evidence type="ECO:0000256" key="6">
    <source>
        <dbReference type="ARBA" id="ARBA00022840"/>
    </source>
</evidence>
<evidence type="ECO:0000256" key="3">
    <source>
        <dbReference type="ARBA" id="ARBA00022679"/>
    </source>
</evidence>
<keyword evidence="8 10" id="KW-0012">Acyltransferase</keyword>
<dbReference type="PANTHER" id="PTHR10925:SF5">
    <property type="entry name" value="RNA CYTIDINE ACETYLTRANSFERASE"/>
    <property type="match status" value="1"/>
</dbReference>
<dbReference type="Pfam" id="PF08351">
    <property type="entry name" value="TmcA_N"/>
    <property type="match status" value="1"/>
</dbReference>
<dbReference type="Pfam" id="PF05127">
    <property type="entry name" value="NAT10_TcmA_helicase"/>
    <property type="match status" value="1"/>
</dbReference>
<feature type="binding site" evidence="10">
    <location>
        <position position="691"/>
    </location>
    <ligand>
        <name>acetyl-CoA</name>
        <dbReference type="ChEBI" id="CHEBI:57288"/>
    </ligand>
</feature>
<dbReference type="GO" id="GO:0051391">
    <property type="term" value="P:tRNA acetylation"/>
    <property type="evidence" value="ECO:0007669"/>
    <property type="project" value="UniProtKB-UniRule"/>
</dbReference>
<dbReference type="Pfam" id="PF13725">
    <property type="entry name" value="tRNA_bind_2"/>
    <property type="match status" value="1"/>
</dbReference>
<comment type="catalytic activity">
    <reaction evidence="10">
        <text>a cytidine in tRNA + acetyl-CoA + ATP + H2O = an N(4)-acetylcytidine in tRNA + ADP + phosphate + CoA + H(+)</text>
        <dbReference type="Rhea" id="RHEA:53876"/>
        <dbReference type="Rhea" id="RHEA-COMP:13670"/>
        <dbReference type="Rhea" id="RHEA-COMP:13671"/>
        <dbReference type="ChEBI" id="CHEBI:15377"/>
        <dbReference type="ChEBI" id="CHEBI:15378"/>
        <dbReference type="ChEBI" id="CHEBI:30616"/>
        <dbReference type="ChEBI" id="CHEBI:43474"/>
        <dbReference type="ChEBI" id="CHEBI:57287"/>
        <dbReference type="ChEBI" id="CHEBI:57288"/>
        <dbReference type="ChEBI" id="CHEBI:74900"/>
        <dbReference type="ChEBI" id="CHEBI:82748"/>
        <dbReference type="ChEBI" id="CHEBI:456216"/>
    </reaction>
</comment>
<feature type="domain" description="TmcA/NAT10 N-terminal" evidence="14">
    <location>
        <begin position="9"/>
        <end position="204"/>
    </location>
</feature>
<evidence type="ECO:0000256" key="5">
    <source>
        <dbReference type="ARBA" id="ARBA00022741"/>
    </source>
</evidence>
<feature type="coiled-coil region" evidence="11">
    <location>
        <begin position="859"/>
        <end position="886"/>
    </location>
</feature>
<evidence type="ECO:0000259" key="14">
    <source>
        <dbReference type="Pfam" id="PF08351"/>
    </source>
</evidence>
<feature type="compositionally biased region" description="Basic residues" evidence="12">
    <location>
        <begin position="912"/>
        <end position="922"/>
    </location>
</feature>
<dbReference type="Gene3D" id="3.40.50.300">
    <property type="entry name" value="P-loop containing nucleotide triphosphate hydrolases"/>
    <property type="match status" value="1"/>
</dbReference>
<comment type="function">
    <text evidence="10">RNA cytidine acetyltransferase with specificity toward both 18S rRNA and tRNAs. Catalyzes the formation of N(4)-acetylcytidine (ac4C) in 18S rRNA. Required for early nucleolar cleavages of precursor rRNA at sites A0, A1 and A2 during 18S rRNA synthesis. Catalyzes the formation of ac4C in serine and leucine tRNAs. Requires a tRNA-binding adapter protein for full tRNA acetyltransferase activity but not for 18S rRNA acetylation.</text>
</comment>
<keyword evidence="5 10" id="KW-0547">Nucleotide-binding</keyword>